<dbReference type="InterPro" id="IPR000172">
    <property type="entry name" value="GMC_OxRdtase_N"/>
</dbReference>
<dbReference type="AlphaFoldDB" id="G0RYT0"/>
<feature type="domain" description="Glucose-methanol-choline oxidoreductase N-terminal" evidence="2">
    <location>
        <begin position="339"/>
        <end position="353"/>
    </location>
</feature>
<gene>
    <name evidence="3" type="ORF">CTHT_0007780</name>
</gene>
<dbReference type="eggNOG" id="KOG1238">
    <property type="taxonomic scope" value="Eukaryota"/>
</dbReference>
<dbReference type="PIRSF" id="PIRSF000137">
    <property type="entry name" value="Alcohol_oxidase"/>
    <property type="match status" value="1"/>
</dbReference>
<dbReference type="PANTHER" id="PTHR11552">
    <property type="entry name" value="GLUCOSE-METHANOL-CHOLINE GMC OXIDOREDUCTASE"/>
    <property type="match status" value="1"/>
</dbReference>
<dbReference type="KEGG" id="cthr:CTHT_0007780"/>
<dbReference type="Gene3D" id="3.30.560.10">
    <property type="entry name" value="Glucose Oxidase, domain 3"/>
    <property type="match status" value="1"/>
</dbReference>
<proteinExistence type="inferred from homology"/>
<dbReference type="InterPro" id="IPR012132">
    <property type="entry name" value="GMC_OxRdtase"/>
</dbReference>
<comment type="similarity">
    <text evidence="1">Belongs to the GMC oxidoreductase family.</text>
</comment>
<evidence type="ECO:0000313" key="4">
    <source>
        <dbReference type="Proteomes" id="UP000008066"/>
    </source>
</evidence>
<dbReference type="GO" id="GO:0050660">
    <property type="term" value="F:flavin adenine dinucleotide binding"/>
    <property type="evidence" value="ECO:0007669"/>
    <property type="project" value="InterPro"/>
</dbReference>
<dbReference type="InterPro" id="IPR007867">
    <property type="entry name" value="GMC_OxRtase_C"/>
</dbReference>
<dbReference type="RefSeq" id="XP_006691308.1">
    <property type="nucleotide sequence ID" value="XM_006691245.1"/>
</dbReference>
<sequence>MVKIAYWLAGLTVLPRWGPGGNYYDYIVIGSGPGGGPLASNLARAGYSVLLVEAGNDQSSNVNSEIVSFFPFAYTDPTLRWDFFVRNFANNTKNLQHNQLIWRRPDGSFYAGRDPPAGSTCLGLYYPRGGTLGGSSAVNAMATMYPSESDWDPSHMREIFARIEKNHYLSAETPGHGFEGYLHTIMSNASSWEGQEDLMKVLGVASEYLGQKQQKILEHLIADPNALIPARDRTEGVFGLAVHADTRWRRFSSRDYVLKTANAVLPDGNKKYRLTVQLNTLATKLLFQDVGHPKKKPKAIGIEYLRGQSLYSADPRWKSSNKGTPGRAYARKEVILAGGTFNSPQLLKLSGIGPAPELARFKIKVVANLPGVGANLQDNYEVPIIGHAARDFQQPAPDLNAPTCNFGAPDDPCVDLWRQGIGPYTAGTTMNSIFRKSAYPAHDERDFFLVGGTFAIRGFWPSFDLRPLDPPKMFALSTVKINPQSRAGTVKLRSTDPRDTPEINFHLFEENDVGAELDLKAELDTVKWARRVFASVPPPLGPLTPVEPPCFETPAPDGSCDDDLDKEWITTQIFGHHPTSTCAIGADSDPLAVLDSKFRVRGVRGLRVVDASAFPRVPGPFPVLPTFMLSEKATESVLEDADRW</sequence>
<dbReference type="GeneID" id="18254816"/>
<dbReference type="OrthoDB" id="269227at2759"/>
<evidence type="ECO:0000259" key="2">
    <source>
        <dbReference type="PROSITE" id="PS00624"/>
    </source>
</evidence>
<evidence type="ECO:0000313" key="3">
    <source>
        <dbReference type="EMBL" id="EGS24066.1"/>
    </source>
</evidence>
<dbReference type="InterPro" id="IPR036188">
    <property type="entry name" value="FAD/NAD-bd_sf"/>
</dbReference>
<name>G0RYT0_CHATD</name>
<dbReference type="PROSITE" id="PS00624">
    <property type="entry name" value="GMC_OXRED_2"/>
    <property type="match status" value="1"/>
</dbReference>
<dbReference type="SUPFAM" id="SSF54373">
    <property type="entry name" value="FAD-linked reductases, C-terminal domain"/>
    <property type="match status" value="1"/>
</dbReference>
<accession>G0RYT0</accession>
<reference evidence="3 4" key="1">
    <citation type="journal article" date="2011" name="Cell">
        <title>Insight into structure and assembly of the nuclear pore complex by utilizing the genome of a eukaryotic thermophile.</title>
        <authorList>
            <person name="Amlacher S."/>
            <person name="Sarges P."/>
            <person name="Flemming D."/>
            <person name="van Noort V."/>
            <person name="Kunze R."/>
            <person name="Devos D.P."/>
            <person name="Arumugam M."/>
            <person name="Bork P."/>
            <person name="Hurt E."/>
        </authorList>
    </citation>
    <scope>NUCLEOTIDE SEQUENCE [LARGE SCALE GENOMIC DNA]</scope>
    <source>
        <strain evidence="4">DSM 1495 / CBS 144.50 / IMI 039719</strain>
    </source>
</reference>
<evidence type="ECO:0000256" key="1">
    <source>
        <dbReference type="ARBA" id="ARBA00010790"/>
    </source>
</evidence>
<protein>
    <submittedName>
        <fullName evidence="3">Choline dehydrogenase-like protein</fullName>
    </submittedName>
</protein>
<dbReference type="Pfam" id="PF05199">
    <property type="entry name" value="GMC_oxred_C"/>
    <property type="match status" value="1"/>
</dbReference>
<dbReference type="Pfam" id="PF00732">
    <property type="entry name" value="GMC_oxred_N"/>
    <property type="match status" value="1"/>
</dbReference>
<dbReference type="GO" id="GO:0016614">
    <property type="term" value="F:oxidoreductase activity, acting on CH-OH group of donors"/>
    <property type="evidence" value="ECO:0007669"/>
    <property type="project" value="InterPro"/>
</dbReference>
<keyword evidence="4" id="KW-1185">Reference proteome</keyword>
<dbReference type="OMA" id="KMHPQNT"/>
<dbReference type="EMBL" id="GL988032">
    <property type="protein sequence ID" value="EGS24066.1"/>
    <property type="molecule type" value="Genomic_DNA"/>
</dbReference>
<organism evidence="4">
    <name type="scientific">Chaetomium thermophilum (strain DSM 1495 / CBS 144.50 / IMI 039719)</name>
    <name type="common">Thermochaetoides thermophila</name>
    <dbReference type="NCBI Taxonomy" id="759272"/>
    <lineage>
        <taxon>Eukaryota</taxon>
        <taxon>Fungi</taxon>
        <taxon>Dikarya</taxon>
        <taxon>Ascomycota</taxon>
        <taxon>Pezizomycotina</taxon>
        <taxon>Sordariomycetes</taxon>
        <taxon>Sordariomycetidae</taxon>
        <taxon>Sordariales</taxon>
        <taxon>Chaetomiaceae</taxon>
        <taxon>Thermochaetoides</taxon>
    </lineage>
</organism>
<dbReference type="SUPFAM" id="SSF51905">
    <property type="entry name" value="FAD/NAD(P)-binding domain"/>
    <property type="match status" value="1"/>
</dbReference>
<dbReference type="Proteomes" id="UP000008066">
    <property type="component" value="Unassembled WGS sequence"/>
</dbReference>
<dbReference type="PANTHER" id="PTHR11552:SF80">
    <property type="entry name" value="GMC OXIDOREDUCTASE"/>
    <property type="match status" value="1"/>
</dbReference>
<dbReference type="STRING" id="759272.G0RYT0"/>
<dbReference type="HOGENOM" id="CLU_002865_4_1_1"/>
<dbReference type="Gene3D" id="3.50.50.60">
    <property type="entry name" value="FAD/NAD(P)-binding domain"/>
    <property type="match status" value="2"/>
</dbReference>